<proteinExistence type="predicted"/>
<protein>
    <submittedName>
        <fullName evidence="2">Uncharacterized protein</fullName>
    </submittedName>
</protein>
<evidence type="ECO:0000313" key="3">
    <source>
        <dbReference type="Proteomes" id="UP001156398"/>
    </source>
</evidence>
<accession>A0AA90HAC4</accession>
<gene>
    <name evidence="1" type="ORF">POF43_025900</name>
    <name evidence="2" type="ORF">POF50_021695</name>
</gene>
<name>A0AA90HAC4_9ACTN</name>
<organism evidence="2">
    <name type="scientific">Streptantibioticus silvisoli</name>
    <dbReference type="NCBI Taxonomy" id="2705255"/>
    <lineage>
        <taxon>Bacteria</taxon>
        <taxon>Bacillati</taxon>
        <taxon>Actinomycetota</taxon>
        <taxon>Actinomycetes</taxon>
        <taxon>Kitasatosporales</taxon>
        <taxon>Streptomycetaceae</taxon>
        <taxon>Streptantibioticus</taxon>
    </lineage>
</organism>
<dbReference type="EMBL" id="JAAGKO020000045">
    <property type="protein sequence ID" value="MDI5966122.1"/>
    <property type="molecule type" value="Genomic_DNA"/>
</dbReference>
<dbReference type="AlphaFoldDB" id="A0AA90HAC4"/>
<reference evidence="2 3" key="1">
    <citation type="submission" date="2023-05" db="EMBL/GenBank/DDBJ databases">
        <title>Streptantibioticus silvisoli sp. nov., acidotolerant actinomycetes 1 from pine litter.</title>
        <authorList>
            <person name="Swiecimska M."/>
            <person name="Golinska P."/>
            <person name="Sangal V."/>
            <person name="Wachnowicz B."/>
            <person name="Goodfellow M."/>
        </authorList>
    </citation>
    <scope>NUCLEOTIDE SEQUENCE</scope>
    <source>
        <strain evidence="2">SL13</strain>
        <strain evidence="1 3">SL54</strain>
    </source>
</reference>
<sequence length="61" mass="6823">MSPTSEPVVSPAPAGRLEHAQAEIRRLTERGQLSAVDRLELARWQRMWLAAWREMVAPAAA</sequence>
<dbReference type="Proteomes" id="UP001156398">
    <property type="component" value="Unassembled WGS sequence"/>
</dbReference>
<dbReference type="EMBL" id="JABXJJ020000027">
    <property type="protein sequence ID" value="MDI5971915.1"/>
    <property type="molecule type" value="Genomic_DNA"/>
</dbReference>
<comment type="caution">
    <text evidence="2">The sequence shown here is derived from an EMBL/GenBank/DDBJ whole genome shotgun (WGS) entry which is preliminary data.</text>
</comment>
<evidence type="ECO:0000313" key="1">
    <source>
        <dbReference type="EMBL" id="MDI5966122.1"/>
    </source>
</evidence>
<keyword evidence="3" id="KW-1185">Reference proteome</keyword>
<evidence type="ECO:0000313" key="2">
    <source>
        <dbReference type="EMBL" id="MDI5971915.1"/>
    </source>
</evidence>
<dbReference type="RefSeq" id="WP_271315901.1">
    <property type="nucleotide sequence ID" value="NZ_JAAGKO020000045.1"/>
</dbReference>